<evidence type="ECO:0000313" key="1">
    <source>
        <dbReference type="EMBL" id="KRX14725.1"/>
    </source>
</evidence>
<proteinExistence type="predicted"/>
<protein>
    <submittedName>
        <fullName evidence="1">Uncharacterized protein</fullName>
    </submittedName>
</protein>
<gene>
    <name evidence="1" type="ORF">T07_15187</name>
</gene>
<organism evidence="1 2">
    <name type="scientific">Trichinella nelsoni</name>
    <dbReference type="NCBI Taxonomy" id="6336"/>
    <lineage>
        <taxon>Eukaryota</taxon>
        <taxon>Metazoa</taxon>
        <taxon>Ecdysozoa</taxon>
        <taxon>Nematoda</taxon>
        <taxon>Enoplea</taxon>
        <taxon>Dorylaimia</taxon>
        <taxon>Trichinellida</taxon>
        <taxon>Trichinellidae</taxon>
        <taxon>Trichinella</taxon>
    </lineage>
</organism>
<feature type="non-terminal residue" evidence="1">
    <location>
        <position position="62"/>
    </location>
</feature>
<keyword evidence="2" id="KW-1185">Reference proteome</keyword>
<name>A0A0V0RKH2_9BILA</name>
<accession>A0A0V0RKH2</accession>
<dbReference type="AlphaFoldDB" id="A0A0V0RKH2"/>
<reference evidence="1 2" key="1">
    <citation type="submission" date="2015-01" db="EMBL/GenBank/DDBJ databases">
        <title>Evolution of Trichinella species and genotypes.</title>
        <authorList>
            <person name="Korhonen P.K."/>
            <person name="Edoardo P."/>
            <person name="Giuseppe L.R."/>
            <person name="Gasser R.B."/>
        </authorList>
    </citation>
    <scope>NUCLEOTIDE SEQUENCE [LARGE SCALE GENOMIC DNA]</scope>
    <source>
        <strain evidence="1">ISS37</strain>
    </source>
</reference>
<dbReference type="Proteomes" id="UP000054630">
    <property type="component" value="Unassembled WGS sequence"/>
</dbReference>
<comment type="caution">
    <text evidence="1">The sequence shown here is derived from an EMBL/GenBank/DDBJ whole genome shotgun (WGS) entry which is preliminary data.</text>
</comment>
<sequence length="62" mass="7090">MEIAPIVTQLETHVWCVNIGKRFALDGALLIIITGRWSGARLKARKQEFFMYRAKLQVTKAT</sequence>
<dbReference type="EMBL" id="JYDL01000152">
    <property type="protein sequence ID" value="KRX14725.1"/>
    <property type="molecule type" value="Genomic_DNA"/>
</dbReference>
<evidence type="ECO:0000313" key="2">
    <source>
        <dbReference type="Proteomes" id="UP000054630"/>
    </source>
</evidence>